<dbReference type="SUPFAM" id="SSF56801">
    <property type="entry name" value="Acetyl-CoA synthetase-like"/>
    <property type="match status" value="1"/>
</dbReference>
<dbReference type="Proteomes" id="UP000077521">
    <property type="component" value="Unassembled WGS sequence"/>
</dbReference>
<dbReference type="GO" id="GO:0044550">
    <property type="term" value="P:secondary metabolite biosynthetic process"/>
    <property type="evidence" value="ECO:0007669"/>
    <property type="project" value="TreeGrafter"/>
</dbReference>
<dbReference type="CDD" id="cd05930">
    <property type="entry name" value="A_NRPS"/>
    <property type="match status" value="1"/>
</dbReference>
<feature type="non-terminal residue" evidence="3">
    <location>
        <position position="623"/>
    </location>
</feature>
<dbReference type="Pfam" id="PF00501">
    <property type="entry name" value="AMP-binding"/>
    <property type="match status" value="1"/>
</dbReference>
<dbReference type="GO" id="GO:0005737">
    <property type="term" value="C:cytoplasm"/>
    <property type="evidence" value="ECO:0007669"/>
    <property type="project" value="TreeGrafter"/>
</dbReference>
<dbReference type="InterPro" id="IPR045851">
    <property type="entry name" value="AMP-bd_C_sf"/>
</dbReference>
<evidence type="ECO:0000259" key="2">
    <source>
        <dbReference type="Pfam" id="PF00501"/>
    </source>
</evidence>
<dbReference type="InterPro" id="IPR042099">
    <property type="entry name" value="ANL_N_sf"/>
</dbReference>
<dbReference type="Gene3D" id="3.40.50.12780">
    <property type="entry name" value="N-terminal domain of ligase-like"/>
    <property type="match status" value="1"/>
</dbReference>
<keyword evidence="4" id="KW-1185">Reference proteome</keyword>
<dbReference type="Gene3D" id="3.30.300.30">
    <property type="match status" value="1"/>
</dbReference>
<evidence type="ECO:0000256" key="1">
    <source>
        <dbReference type="ARBA" id="ARBA00023268"/>
    </source>
</evidence>
<protein>
    <recommendedName>
        <fullName evidence="2">AMP-dependent synthetase/ligase domain-containing protein</fullName>
    </recommendedName>
</protein>
<dbReference type="InterPro" id="IPR000873">
    <property type="entry name" value="AMP-dep_synth/lig_dom"/>
</dbReference>
<comment type="caution">
    <text evidence="3">The sequence shown here is derived from an EMBL/GenBank/DDBJ whole genome shotgun (WGS) entry which is preliminary data.</text>
</comment>
<feature type="non-terminal residue" evidence="3">
    <location>
        <position position="1"/>
    </location>
</feature>
<dbReference type="InterPro" id="IPR020845">
    <property type="entry name" value="AMP-binding_CS"/>
</dbReference>
<gene>
    <name evidence="3" type="ORF">A4X13_0g9137</name>
</gene>
<dbReference type="AlphaFoldDB" id="A0A8T8SB85"/>
<reference evidence="3" key="2">
    <citation type="journal article" date="2019" name="IMA Fungus">
        <title>Genome sequencing and comparison of five Tilletia species to identify candidate genes for the detection of regulated species infecting wheat.</title>
        <authorList>
            <person name="Nguyen H.D.T."/>
            <person name="Sultana T."/>
            <person name="Kesanakurti P."/>
            <person name="Hambleton S."/>
        </authorList>
    </citation>
    <scope>NUCLEOTIDE SEQUENCE</scope>
    <source>
        <strain evidence="3">DAOMC 236416</strain>
    </source>
</reference>
<organism evidence="3 4">
    <name type="scientific">Tilletia indica</name>
    <dbReference type="NCBI Taxonomy" id="43049"/>
    <lineage>
        <taxon>Eukaryota</taxon>
        <taxon>Fungi</taxon>
        <taxon>Dikarya</taxon>
        <taxon>Basidiomycota</taxon>
        <taxon>Ustilaginomycotina</taxon>
        <taxon>Exobasidiomycetes</taxon>
        <taxon>Tilletiales</taxon>
        <taxon>Tilletiaceae</taxon>
        <taxon>Tilletia</taxon>
    </lineage>
</organism>
<dbReference type="GO" id="GO:0043041">
    <property type="term" value="P:amino acid activation for nonribosomal peptide biosynthetic process"/>
    <property type="evidence" value="ECO:0007669"/>
    <property type="project" value="TreeGrafter"/>
</dbReference>
<dbReference type="PANTHER" id="PTHR45527">
    <property type="entry name" value="NONRIBOSOMAL PEPTIDE SYNTHETASE"/>
    <property type="match status" value="1"/>
</dbReference>
<keyword evidence="1" id="KW-0511">Multifunctional enzyme</keyword>
<proteinExistence type="predicted"/>
<sequence>QSAATALQQLQADLDEINERGYIGLPEIGRSASSNSAAISTVLAEFNNLVDPSDQTDSRNNATTAQSGLDESGSLMNSWLFLSASPGAGGGLQIAATVDERVLALQNASSLIRHIASILEHLADHAAAIPCSKLSLLRAPELQHVLSLCGQSAELQRPDLTHLKLDHKIDDLPSLHELVNAQIRETPKKIALQFENDKFLTYEQLGRLSDVLALALQRRGVSFGSVVPVCLHRSMDMVISMLAVLKTGAAYAPIDPAQPRARKVLILEQLSAPLVLADNPLHSDLPEGSWVTASVSELLADGTAQTATLNPAQVPASALAYVLFTSGSTGVPKGVMIEHSSVSSYIAANQGMGHETRFGRRLSFPPITFDVSVGDIWGCLVRGGCLNISHQSDLHTNLDEVLQRSITRSLFMTPSVALAMQAQLRPSMSTWLDTLYLGGEACTLELQRAFTASVRLSNVYGPTEATVQGTYGDFNVTSYGDSASTFVSIGRPMGQSLIYIVKPDTDELLPIGAVGEICIGGPQVGRGYLNDAAKTNAKFVPDPFRKDGRIFRTGDLGRLHGDGLFECLGRIDGQVKIRGLRIETGEIEAAIAADQTVDQAKVLKMQLADEVDRLVGFVVLHGD</sequence>
<dbReference type="GO" id="GO:0031177">
    <property type="term" value="F:phosphopantetheine binding"/>
    <property type="evidence" value="ECO:0007669"/>
    <property type="project" value="TreeGrafter"/>
</dbReference>
<name>A0A8T8SB85_9BASI</name>
<dbReference type="FunFam" id="3.40.50.980:FF:000001">
    <property type="entry name" value="Non-ribosomal peptide synthetase"/>
    <property type="match status" value="1"/>
</dbReference>
<dbReference type="PANTHER" id="PTHR45527:SF1">
    <property type="entry name" value="FATTY ACID SYNTHASE"/>
    <property type="match status" value="1"/>
</dbReference>
<dbReference type="PROSITE" id="PS00455">
    <property type="entry name" value="AMP_BINDING"/>
    <property type="match status" value="1"/>
</dbReference>
<dbReference type="SUPFAM" id="SSF52777">
    <property type="entry name" value="CoA-dependent acyltransferases"/>
    <property type="match status" value="1"/>
</dbReference>
<evidence type="ECO:0000313" key="4">
    <source>
        <dbReference type="Proteomes" id="UP000077521"/>
    </source>
</evidence>
<reference evidence="3" key="1">
    <citation type="submission" date="2016-04" db="EMBL/GenBank/DDBJ databases">
        <authorList>
            <person name="Nguyen H.D."/>
            <person name="Samba Siva P."/>
            <person name="Cullis J."/>
            <person name="Levesque C.A."/>
            <person name="Hambleton S."/>
        </authorList>
    </citation>
    <scope>NUCLEOTIDE SEQUENCE</scope>
    <source>
        <strain evidence="3">DAOMC 236416</strain>
    </source>
</reference>
<dbReference type="Gene3D" id="3.30.559.30">
    <property type="entry name" value="Nonribosomal peptide synthetase, condensation domain"/>
    <property type="match status" value="1"/>
</dbReference>
<dbReference type="NCBIfam" id="TIGR01733">
    <property type="entry name" value="AA-adenyl-dom"/>
    <property type="match status" value="1"/>
</dbReference>
<accession>A0A8T8SB85</accession>
<dbReference type="InterPro" id="IPR010071">
    <property type="entry name" value="AA_adenyl_dom"/>
</dbReference>
<dbReference type="EMBL" id="LWDF02002195">
    <property type="protein sequence ID" value="KAE8236492.1"/>
    <property type="molecule type" value="Genomic_DNA"/>
</dbReference>
<feature type="domain" description="AMP-dependent synthetase/ligase" evidence="2">
    <location>
        <begin position="181"/>
        <end position="529"/>
    </location>
</feature>
<evidence type="ECO:0000313" key="3">
    <source>
        <dbReference type="EMBL" id="KAE8236492.1"/>
    </source>
</evidence>